<feature type="region of interest" description="Disordered" evidence="1">
    <location>
        <begin position="47"/>
        <end position="71"/>
    </location>
</feature>
<dbReference type="AlphaFoldDB" id="A0A553NHM2"/>
<dbReference type="EMBL" id="SRMA01026961">
    <property type="protein sequence ID" value="TRY64953.1"/>
    <property type="molecule type" value="Genomic_DNA"/>
</dbReference>
<dbReference type="Proteomes" id="UP000316079">
    <property type="component" value="Unassembled WGS sequence"/>
</dbReference>
<evidence type="ECO:0000313" key="2">
    <source>
        <dbReference type="EMBL" id="TRY64953.1"/>
    </source>
</evidence>
<feature type="compositionally biased region" description="Basic and acidic residues" evidence="1">
    <location>
        <begin position="47"/>
        <end position="58"/>
    </location>
</feature>
<accession>A0A553NHM2</accession>
<keyword evidence="3" id="KW-1185">Reference proteome</keyword>
<organism evidence="2 3">
    <name type="scientific">Danionella cerebrum</name>
    <dbReference type="NCBI Taxonomy" id="2873325"/>
    <lineage>
        <taxon>Eukaryota</taxon>
        <taxon>Metazoa</taxon>
        <taxon>Chordata</taxon>
        <taxon>Craniata</taxon>
        <taxon>Vertebrata</taxon>
        <taxon>Euteleostomi</taxon>
        <taxon>Actinopterygii</taxon>
        <taxon>Neopterygii</taxon>
        <taxon>Teleostei</taxon>
        <taxon>Ostariophysi</taxon>
        <taxon>Cypriniformes</taxon>
        <taxon>Danionidae</taxon>
        <taxon>Danioninae</taxon>
        <taxon>Danionella</taxon>
    </lineage>
</organism>
<gene>
    <name evidence="2" type="ORF">DNTS_024633</name>
</gene>
<name>A0A553NHM2_9TELE</name>
<proteinExistence type="predicted"/>
<reference evidence="2 3" key="1">
    <citation type="journal article" date="2019" name="Sci. Data">
        <title>Hybrid genome assembly and annotation of Danionella translucida.</title>
        <authorList>
            <person name="Kadobianskyi M."/>
            <person name="Schulze L."/>
            <person name="Schuelke M."/>
            <person name="Judkewitz B."/>
        </authorList>
    </citation>
    <scope>NUCLEOTIDE SEQUENCE [LARGE SCALE GENOMIC DNA]</scope>
    <source>
        <strain evidence="2 3">Bolton</strain>
    </source>
</reference>
<dbReference type="OrthoDB" id="75502at2759"/>
<protein>
    <submittedName>
        <fullName evidence="2">Uncharacterized protein</fullName>
    </submittedName>
</protein>
<evidence type="ECO:0000256" key="1">
    <source>
        <dbReference type="SAM" id="MobiDB-lite"/>
    </source>
</evidence>
<comment type="caution">
    <text evidence="2">The sequence shown here is derived from an EMBL/GenBank/DDBJ whole genome shotgun (WGS) entry which is preliminary data.</text>
</comment>
<evidence type="ECO:0000313" key="3">
    <source>
        <dbReference type="Proteomes" id="UP000316079"/>
    </source>
</evidence>
<sequence length="84" mass="9257">MKKGLAGGVKGKRKMFSFSLRCRFGVLRGRVPGQCRKKSTCDQREALEVREEQQEGGRRSAGVGSSPGLKHWDTLPYCRADTAG</sequence>